<sequence>MKELLKMLQDISDLYTAFGNSKILLKIREDAILKIKYVDGYVEPVWGDDIQRMFIRWAEKSRFRTETSNDPLLSDEELEKVVNKYGANLTEDSDKNFMLNVESVMFALNKEDRNIFAKRLLKKITPLIRNEFNLLFLGTIGLYIHKLYNTQEGDIIMERVKKAQRIADFVKNSTKSLIDLFNDFGIDIRYIISELEITDTDLCLLKEDLLSSLEGITKDWTSLYTPLIDKIYKECNDNQWVGIAKNYFIKIINGSDPNLQLTIKKGEVNRTKVIFRMIASSISDKSTRQEWIERIRTHIFSGVDFMKATLRTDTLSGGYSEKDIQFQQFIENL</sequence>
<proteinExistence type="predicted"/>
<comment type="caution">
    <text evidence="1">The sequence shown here is derived from an EMBL/GenBank/DDBJ whole genome shotgun (WGS) entry which is preliminary data.</text>
</comment>
<name>A0A414X9V0_BACOV</name>
<gene>
    <name evidence="1" type="ORF">DW206_04000</name>
</gene>
<accession>A0A414X9V0</accession>
<dbReference type="Proteomes" id="UP000283329">
    <property type="component" value="Unassembled WGS sequence"/>
</dbReference>
<dbReference type="AlphaFoldDB" id="A0A414X9V0"/>
<dbReference type="RefSeq" id="WP_118299306.1">
    <property type="nucleotide sequence ID" value="NZ_QRJR01000002.1"/>
</dbReference>
<evidence type="ECO:0000313" key="2">
    <source>
        <dbReference type="Proteomes" id="UP000283329"/>
    </source>
</evidence>
<reference evidence="1 2" key="1">
    <citation type="submission" date="2018-08" db="EMBL/GenBank/DDBJ databases">
        <title>A genome reference for cultivated species of the human gut microbiota.</title>
        <authorList>
            <person name="Zou Y."/>
            <person name="Xue W."/>
            <person name="Luo G."/>
        </authorList>
    </citation>
    <scope>NUCLEOTIDE SEQUENCE [LARGE SCALE GENOMIC DNA]</scope>
    <source>
        <strain evidence="1 2">AM17-48</strain>
    </source>
</reference>
<organism evidence="1 2">
    <name type="scientific">Bacteroides ovatus</name>
    <dbReference type="NCBI Taxonomy" id="28116"/>
    <lineage>
        <taxon>Bacteria</taxon>
        <taxon>Pseudomonadati</taxon>
        <taxon>Bacteroidota</taxon>
        <taxon>Bacteroidia</taxon>
        <taxon>Bacteroidales</taxon>
        <taxon>Bacteroidaceae</taxon>
        <taxon>Bacteroides</taxon>
    </lineage>
</organism>
<protein>
    <submittedName>
        <fullName evidence="1">Uncharacterized protein</fullName>
    </submittedName>
</protein>
<dbReference type="EMBL" id="QRJR01000002">
    <property type="protein sequence ID" value="RHH52267.1"/>
    <property type="molecule type" value="Genomic_DNA"/>
</dbReference>
<evidence type="ECO:0000313" key="1">
    <source>
        <dbReference type="EMBL" id="RHH52267.1"/>
    </source>
</evidence>